<reference evidence="1" key="1">
    <citation type="submission" date="2023-10" db="EMBL/GenBank/DDBJ databases">
        <authorList>
            <person name="Chen Y."/>
            <person name="Shah S."/>
            <person name="Dougan E. K."/>
            <person name="Thang M."/>
            <person name="Chan C."/>
        </authorList>
    </citation>
    <scope>NUCLEOTIDE SEQUENCE [LARGE SCALE GENOMIC DNA]</scope>
</reference>
<sequence length="636" mass="69793">MHELVTALNQLDAGDDAPRAPAARKPSLVQQLAMERFAHACAAMGSPGDLALQAALRELRGPGAHGDCEPVSLAPLSVDLLSLPAAGAQPRPLADLSGRGGKQRLCQFFESKVLPKHVAEARRVEDGFKRAYLDPLLRRPDKYAEFLSRLSSTSMIDFTDDQEEGVEVGLFAVGKKNGRQRLIIDARASNSHFSEPDGVALATGAALSSIELGDGANLFVSAVDIQDAFYQMELPPELRKYFHLPRVQRQRLREAGVAVQGGGVWARPRMAALPMGWAHALALRQQIHESALEEKSGLDPRLRVADGRVLPPLREGLHAAYVDNFLGFGDSAEQADAQLRAAQRGLAARGLRLHEPELAAEECEQLGWRFDGCGGVLRPKMARLWRLRPGALELIRVGFAGGRQVERVVGHFTFAGLARRPALSVFDAVYSFCARHRNQQRRLPASVVRELRWAVALLPLISADLRAPWLGRLYCCDASEEGRGVVERDFDSEKVAEVGRRQERWKYRQLEGGTPARPREVLEEGVGEKVGSERFEDVPIDMVRGEWRVVSSGGWERSEGIATLEGRSLVHALRHALRDSRAVGRRILWLTDSMTATLSLGKGRSSASGMMRVARLLPGGRCGGQRPVASLRAEPR</sequence>
<dbReference type="Gene3D" id="3.10.10.10">
    <property type="entry name" value="HIV Type 1 Reverse Transcriptase, subunit A, domain 1"/>
    <property type="match status" value="1"/>
</dbReference>
<accession>A0ABN9VCP2</accession>
<evidence type="ECO:0000313" key="1">
    <source>
        <dbReference type="EMBL" id="CAK0870850.1"/>
    </source>
</evidence>
<proteinExistence type="predicted"/>
<dbReference type="EMBL" id="CAUYUJ010017004">
    <property type="protein sequence ID" value="CAK0870850.1"/>
    <property type="molecule type" value="Genomic_DNA"/>
</dbReference>
<dbReference type="Gene3D" id="3.30.70.270">
    <property type="match status" value="1"/>
</dbReference>
<protein>
    <recommendedName>
        <fullName evidence="3">Reverse transcriptase domain-containing protein</fullName>
    </recommendedName>
</protein>
<dbReference type="Proteomes" id="UP001189429">
    <property type="component" value="Unassembled WGS sequence"/>
</dbReference>
<comment type="caution">
    <text evidence="1">The sequence shown here is derived from an EMBL/GenBank/DDBJ whole genome shotgun (WGS) entry which is preliminary data.</text>
</comment>
<keyword evidence="2" id="KW-1185">Reference proteome</keyword>
<evidence type="ECO:0008006" key="3">
    <source>
        <dbReference type="Google" id="ProtNLM"/>
    </source>
</evidence>
<evidence type="ECO:0000313" key="2">
    <source>
        <dbReference type="Proteomes" id="UP001189429"/>
    </source>
</evidence>
<organism evidence="1 2">
    <name type="scientific">Prorocentrum cordatum</name>
    <dbReference type="NCBI Taxonomy" id="2364126"/>
    <lineage>
        <taxon>Eukaryota</taxon>
        <taxon>Sar</taxon>
        <taxon>Alveolata</taxon>
        <taxon>Dinophyceae</taxon>
        <taxon>Prorocentrales</taxon>
        <taxon>Prorocentraceae</taxon>
        <taxon>Prorocentrum</taxon>
    </lineage>
</organism>
<dbReference type="InterPro" id="IPR043128">
    <property type="entry name" value="Rev_trsase/Diguanyl_cyclase"/>
</dbReference>
<dbReference type="InterPro" id="IPR043502">
    <property type="entry name" value="DNA/RNA_pol_sf"/>
</dbReference>
<dbReference type="SUPFAM" id="SSF56672">
    <property type="entry name" value="DNA/RNA polymerases"/>
    <property type="match status" value="1"/>
</dbReference>
<gene>
    <name evidence="1" type="ORF">PCOR1329_LOCUS56837</name>
</gene>
<name>A0ABN9VCP2_9DINO</name>